<sequence>MNHLPLIAVASVFMIGMLISALEIQNNDSIVVVIYPHMPPY</sequence>
<dbReference type="RefSeq" id="WP_260398751.1">
    <property type="nucleotide sequence ID" value="NZ_JACHEC010000008.1"/>
</dbReference>
<evidence type="ECO:0000313" key="1">
    <source>
        <dbReference type="EMBL" id="MBB6402693.1"/>
    </source>
</evidence>
<proteinExistence type="predicted"/>
<protein>
    <submittedName>
        <fullName evidence="1">Uncharacterized protein</fullName>
    </submittedName>
</protein>
<name>A0A7J9S9X0_METMI</name>
<accession>A0A7J9S9X0</accession>
<dbReference type="EMBL" id="JACHEC010000008">
    <property type="protein sequence ID" value="MBB6402693.1"/>
    <property type="molecule type" value="Genomic_DNA"/>
</dbReference>
<organism evidence="1 2">
    <name type="scientific">Methanococcus maripaludis</name>
    <name type="common">Methanococcus deltae</name>
    <dbReference type="NCBI Taxonomy" id="39152"/>
    <lineage>
        <taxon>Archaea</taxon>
        <taxon>Methanobacteriati</taxon>
        <taxon>Methanobacteriota</taxon>
        <taxon>Methanomada group</taxon>
        <taxon>Methanococci</taxon>
        <taxon>Methanococcales</taxon>
        <taxon>Methanococcaceae</taxon>
        <taxon>Methanococcus</taxon>
    </lineage>
</organism>
<comment type="caution">
    <text evidence="1">The sequence shown here is derived from an EMBL/GenBank/DDBJ whole genome shotgun (WGS) entry which is preliminary data.</text>
</comment>
<dbReference type="AlphaFoldDB" id="A0A7J9S9X0"/>
<gene>
    <name evidence="1" type="ORF">HNP92_002018</name>
</gene>
<dbReference type="Proteomes" id="UP000536195">
    <property type="component" value="Unassembled WGS sequence"/>
</dbReference>
<reference evidence="1 2" key="1">
    <citation type="submission" date="2020-08" db="EMBL/GenBank/DDBJ databases">
        <title>Genomic Encyclopedia of Type Strains, Phase IV (KMG-V): Genome sequencing to study the core and pangenomes of soil and plant-associated prokaryotes.</title>
        <authorList>
            <person name="Whitman W."/>
        </authorList>
    </citation>
    <scope>NUCLEOTIDE SEQUENCE [LARGE SCALE GENOMIC DNA]</scope>
    <source>
        <strain evidence="1 2">C11</strain>
    </source>
</reference>
<evidence type="ECO:0000313" key="2">
    <source>
        <dbReference type="Proteomes" id="UP000536195"/>
    </source>
</evidence>